<dbReference type="AlphaFoldDB" id="A0AAW2FBX6"/>
<protein>
    <recommendedName>
        <fullName evidence="3">Ribosomal protein L2</fullName>
    </recommendedName>
</protein>
<accession>A0AAW2FBX6</accession>
<proteinExistence type="predicted"/>
<sequence length="135" mass="15774">MRLMRFAYIRVHTSAYVPGRTRMGNALLVPRDNDGDLRGPTANGLTRKFLRGQHTRVGARERWRDPSRDLLISRFHLKRHNGSGKAIREKKKKKERHAGERMWPGYVIFIRTRGYAFTRNWDEITLNGMPIQGDS</sequence>
<comment type="caution">
    <text evidence="1">The sequence shown here is derived from an EMBL/GenBank/DDBJ whole genome shotgun (WGS) entry which is preliminary data.</text>
</comment>
<evidence type="ECO:0008006" key="3">
    <source>
        <dbReference type="Google" id="ProtNLM"/>
    </source>
</evidence>
<evidence type="ECO:0000313" key="2">
    <source>
        <dbReference type="Proteomes" id="UP001430953"/>
    </source>
</evidence>
<keyword evidence="2" id="KW-1185">Reference proteome</keyword>
<evidence type="ECO:0000313" key="1">
    <source>
        <dbReference type="EMBL" id="KAL0112034.1"/>
    </source>
</evidence>
<dbReference type="Proteomes" id="UP001430953">
    <property type="component" value="Unassembled WGS sequence"/>
</dbReference>
<reference evidence="1 2" key="1">
    <citation type="submission" date="2023-03" db="EMBL/GenBank/DDBJ databases">
        <title>High recombination rates correlate with genetic variation in Cardiocondyla obscurior ants.</title>
        <authorList>
            <person name="Errbii M."/>
        </authorList>
    </citation>
    <scope>NUCLEOTIDE SEQUENCE [LARGE SCALE GENOMIC DNA]</scope>
    <source>
        <strain evidence="1">Alpha-2009</strain>
        <tissue evidence="1">Whole body</tissue>
    </source>
</reference>
<dbReference type="EMBL" id="JADYXP020000013">
    <property type="protein sequence ID" value="KAL0112034.1"/>
    <property type="molecule type" value="Genomic_DNA"/>
</dbReference>
<gene>
    <name evidence="1" type="ORF">PUN28_013329</name>
</gene>
<organism evidence="1 2">
    <name type="scientific">Cardiocondyla obscurior</name>
    <dbReference type="NCBI Taxonomy" id="286306"/>
    <lineage>
        <taxon>Eukaryota</taxon>
        <taxon>Metazoa</taxon>
        <taxon>Ecdysozoa</taxon>
        <taxon>Arthropoda</taxon>
        <taxon>Hexapoda</taxon>
        <taxon>Insecta</taxon>
        <taxon>Pterygota</taxon>
        <taxon>Neoptera</taxon>
        <taxon>Endopterygota</taxon>
        <taxon>Hymenoptera</taxon>
        <taxon>Apocrita</taxon>
        <taxon>Aculeata</taxon>
        <taxon>Formicoidea</taxon>
        <taxon>Formicidae</taxon>
        <taxon>Myrmicinae</taxon>
        <taxon>Cardiocondyla</taxon>
    </lineage>
</organism>
<name>A0AAW2FBX6_9HYME</name>